<evidence type="ECO:0000256" key="2">
    <source>
        <dbReference type="SAM" id="SignalP"/>
    </source>
</evidence>
<comment type="caution">
    <text evidence="3">The sequence shown here is derived from an EMBL/GenBank/DDBJ whole genome shotgun (WGS) entry which is preliminary data.</text>
</comment>
<feature type="compositionally biased region" description="Basic and acidic residues" evidence="1">
    <location>
        <begin position="99"/>
        <end position="110"/>
    </location>
</feature>
<dbReference type="AlphaFoldDB" id="A0AAV3Y8B7"/>
<protein>
    <submittedName>
        <fullName evidence="3">Uncharacterized protein</fullName>
    </submittedName>
</protein>
<feature type="signal peptide" evidence="2">
    <location>
        <begin position="1"/>
        <end position="23"/>
    </location>
</feature>
<evidence type="ECO:0000256" key="1">
    <source>
        <dbReference type="SAM" id="MobiDB-lite"/>
    </source>
</evidence>
<dbReference type="Proteomes" id="UP000735302">
    <property type="component" value="Unassembled WGS sequence"/>
</dbReference>
<feature type="region of interest" description="Disordered" evidence="1">
    <location>
        <begin position="52"/>
        <end position="110"/>
    </location>
</feature>
<keyword evidence="2" id="KW-0732">Signal</keyword>
<feature type="compositionally biased region" description="Acidic residues" evidence="1">
    <location>
        <begin position="87"/>
        <end position="97"/>
    </location>
</feature>
<name>A0AAV3Y8B7_9GAST</name>
<sequence length="110" mass="12549">MQAFTKYATLVLVWSAFVSSANAFDAFNADQIKDLIPLGCEAFDTMHTLLDDDCDDGDDDNVDYDVDDDEMDGDDGEYYNDNHDDHKDEDDDDDNDNDYTNRVRLKSDIN</sequence>
<evidence type="ECO:0000313" key="4">
    <source>
        <dbReference type="Proteomes" id="UP000735302"/>
    </source>
</evidence>
<keyword evidence="4" id="KW-1185">Reference proteome</keyword>
<proteinExistence type="predicted"/>
<accession>A0AAV3Y8B7</accession>
<evidence type="ECO:0000313" key="3">
    <source>
        <dbReference type="EMBL" id="GFN78308.1"/>
    </source>
</evidence>
<dbReference type="EMBL" id="BLXT01000588">
    <property type="protein sequence ID" value="GFN78308.1"/>
    <property type="molecule type" value="Genomic_DNA"/>
</dbReference>
<organism evidence="3 4">
    <name type="scientific">Plakobranchus ocellatus</name>
    <dbReference type="NCBI Taxonomy" id="259542"/>
    <lineage>
        <taxon>Eukaryota</taxon>
        <taxon>Metazoa</taxon>
        <taxon>Spiralia</taxon>
        <taxon>Lophotrochozoa</taxon>
        <taxon>Mollusca</taxon>
        <taxon>Gastropoda</taxon>
        <taxon>Heterobranchia</taxon>
        <taxon>Euthyneura</taxon>
        <taxon>Panpulmonata</taxon>
        <taxon>Sacoglossa</taxon>
        <taxon>Placobranchoidea</taxon>
        <taxon>Plakobranchidae</taxon>
        <taxon>Plakobranchus</taxon>
    </lineage>
</organism>
<feature type="chain" id="PRO_5043483914" evidence="2">
    <location>
        <begin position="24"/>
        <end position="110"/>
    </location>
</feature>
<gene>
    <name evidence="3" type="ORF">PoB_000481400</name>
</gene>
<reference evidence="3 4" key="1">
    <citation type="journal article" date="2021" name="Elife">
        <title>Chloroplast acquisition without the gene transfer in kleptoplastic sea slugs, Plakobranchus ocellatus.</title>
        <authorList>
            <person name="Maeda T."/>
            <person name="Takahashi S."/>
            <person name="Yoshida T."/>
            <person name="Shimamura S."/>
            <person name="Takaki Y."/>
            <person name="Nagai Y."/>
            <person name="Toyoda A."/>
            <person name="Suzuki Y."/>
            <person name="Arimoto A."/>
            <person name="Ishii H."/>
            <person name="Satoh N."/>
            <person name="Nishiyama T."/>
            <person name="Hasebe M."/>
            <person name="Maruyama T."/>
            <person name="Minagawa J."/>
            <person name="Obokata J."/>
            <person name="Shigenobu S."/>
        </authorList>
    </citation>
    <scope>NUCLEOTIDE SEQUENCE [LARGE SCALE GENOMIC DNA]</scope>
</reference>
<feature type="compositionally biased region" description="Acidic residues" evidence="1">
    <location>
        <begin position="52"/>
        <end position="78"/>
    </location>
</feature>